<dbReference type="AlphaFoldDB" id="Q2W9W0"/>
<evidence type="ECO:0000313" key="2">
    <source>
        <dbReference type="Proteomes" id="UP000007058"/>
    </source>
</evidence>
<name>Q2W9W0_PARM1</name>
<proteinExistence type="predicted"/>
<sequence>MFSQKGRAMDASSVGAGNSALYLQRAQAGLQAPLTAVKQEENAAMAMAQVLTQGGQSAQQAAAVADSAVKSGAVGQVLDISV</sequence>
<gene>
    <name evidence="1" type="ordered locus">amb0561</name>
</gene>
<dbReference type="KEGG" id="mag:amb0561"/>
<keyword evidence="2" id="KW-1185">Reference proteome</keyword>
<evidence type="ECO:0008006" key="3">
    <source>
        <dbReference type="Google" id="ProtNLM"/>
    </source>
</evidence>
<evidence type="ECO:0000313" key="1">
    <source>
        <dbReference type="EMBL" id="BAE49365.1"/>
    </source>
</evidence>
<dbReference type="HOGENOM" id="CLU_2554234_0_0_5"/>
<protein>
    <recommendedName>
        <fullName evidence="3">Motility protein</fullName>
    </recommendedName>
</protein>
<reference evidence="1 2" key="1">
    <citation type="journal article" date="2005" name="DNA Res.">
        <title>Complete genome sequence of the facultative anaerobic magnetotactic bacterium Magnetospirillum sp. strain AMB-1.</title>
        <authorList>
            <person name="Matsunaga T."/>
            <person name="Okamura Y."/>
            <person name="Fukuda Y."/>
            <person name="Wahyudi A.T."/>
            <person name="Murase Y."/>
            <person name="Takeyama H."/>
        </authorList>
    </citation>
    <scope>NUCLEOTIDE SEQUENCE [LARGE SCALE GENOMIC DNA]</scope>
    <source>
        <strain evidence="2">ATCC 700264 / AMB-1</strain>
    </source>
</reference>
<organism evidence="1 2">
    <name type="scientific">Paramagnetospirillum magneticum (strain ATCC 700264 / AMB-1)</name>
    <name type="common">Magnetospirillum magneticum</name>
    <dbReference type="NCBI Taxonomy" id="342108"/>
    <lineage>
        <taxon>Bacteria</taxon>
        <taxon>Pseudomonadati</taxon>
        <taxon>Pseudomonadota</taxon>
        <taxon>Alphaproteobacteria</taxon>
        <taxon>Rhodospirillales</taxon>
        <taxon>Magnetospirillaceae</taxon>
        <taxon>Paramagnetospirillum</taxon>
    </lineage>
</organism>
<dbReference type="EMBL" id="AP007255">
    <property type="protein sequence ID" value="BAE49365.1"/>
    <property type="molecule type" value="Genomic_DNA"/>
</dbReference>
<accession>Q2W9W0</accession>
<dbReference type="Proteomes" id="UP000007058">
    <property type="component" value="Chromosome"/>
</dbReference>